<evidence type="ECO:0000313" key="7">
    <source>
        <dbReference type="Proteomes" id="UP000054560"/>
    </source>
</evidence>
<reference evidence="6 7" key="1">
    <citation type="submission" date="2011-02" db="EMBL/GenBank/DDBJ databases">
        <title>The Genome Sequence of Sphaeroforma arctica JP610.</title>
        <authorList>
            <consortium name="The Broad Institute Genome Sequencing Platform"/>
            <person name="Russ C."/>
            <person name="Cuomo C."/>
            <person name="Young S.K."/>
            <person name="Zeng Q."/>
            <person name="Gargeya S."/>
            <person name="Alvarado L."/>
            <person name="Berlin A."/>
            <person name="Chapman S.B."/>
            <person name="Chen Z."/>
            <person name="Freedman E."/>
            <person name="Gellesch M."/>
            <person name="Goldberg J."/>
            <person name="Griggs A."/>
            <person name="Gujja S."/>
            <person name="Heilman E."/>
            <person name="Heiman D."/>
            <person name="Howarth C."/>
            <person name="Mehta T."/>
            <person name="Neiman D."/>
            <person name="Pearson M."/>
            <person name="Roberts A."/>
            <person name="Saif S."/>
            <person name="Shea T."/>
            <person name="Shenoy N."/>
            <person name="Sisk P."/>
            <person name="Stolte C."/>
            <person name="Sykes S."/>
            <person name="White J."/>
            <person name="Yandava C."/>
            <person name="Burger G."/>
            <person name="Gray M.W."/>
            <person name="Holland P.W.H."/>
            <person name="King N."/>
            <person name="Lang F.B.F."/>
            <person name="Roger A.J."/>
            <person name="Ruiz-Trillo I."/>
            <person name="Haas B."/>
            <person name="Nusbaum C."/>
            <person name="Birren B."/>
        </authorList>
    </citation>
    <scope>NUCLEOTIDE SEQUENCE [LARGE SCALE GENOMIC DNA]</scope>
    <source>
        <strain evidence="6 7">JP610</strain>
    </source>
</reference>
<dbReference type="STRING" id="667725.A0A0L0F554"/>
<keyword evidence="2" id="KW-0479">Metal-binding</keyword>
<proteinExistence type="predicted"/>
<evidence type="ECO:0000256" key="3">
    <source>
        <dbReference type="ARBA" id="ARBA00022771"/>
    </source>
</evidence>
<dbReference type="GO" id="GO:0005768">
    <property type="term" value="C:endosome"/>
    <property type="evidence" value="ECO:0007669"/>
    <property type="project" value="TreeGrafter"/>
</dbReference>
<dbReference type="PANTHER" id="PTHR23323">
    <property type="entry name" value="VACUOLAR PROTEIN SORTING-ASSOCIATED PROTEIN"/>
    <property type="match status" value="1"/>
</dbReference>
<keyword evidence="4" id="KW-0862">Zinc</keyword>
<protein>
    <submittedName>
        <fullName evidence="6">Uncharacterized protein</fullName>
    </submittedName>
</protein>
<feature type="non-terminal residue" evidence="6">
    <location>
        <position position="1"/>
    </location>
</feature>
<dbReference type="GeneID" id="25916119"/>
<dbReference type="GO" id="GO:0008270">
    <property type="term" value="F:zinc ion binding"/>
    <property type="evidence" value="ECO:0007669"/>
    <property type="project" value="UniProtKB-KW"/>
</dbReference>
<evidence type="ECO:0000256" key="2">
    <source>
        <dbReference type="ARBA" id="ARBA00022723"/>
    </source>
</evidence>
<dbReference type="GO" id="GO:0048284">
    <property type="term" value="P:organelle fusion"/>
    <property type="evidence" value="ECO:0007669"/>
    <property type="project" value="TreeGrafter"/>
</dbReference>
<dbReference type="GO" id="GO:0030674">
    <property type="term" value="F:protein-macromolecule adaptor activity"/>
    <property type="evidence" value="ECO:0007669"/>
    <property type="project" value="TreeGrafter"/>
</dbReference>
<name>A0A0L0F554_9EUKA</name>
<dbReference type="EMBL" id="KQ248025">
    <property type="protein sequence ID" value="KNC71842.1"/>
    <property type="molecule type" value="Genomic_DNA"/>
</dbReference>
<dbReference type="GO" id="GO:0006904">
    <property type="term" value="P:vesicle docking involved in exocytosis"/>
    <property type="evidence" value="ECO:0007669"/>
    <property type="project" value="TreeGrafter"/>
</dbReference>
<dbReference type="AlphaFoldDB" id="A0A0L0F554"/>
<comment type="subcellular location">
    <subcellularLocation>
        <location evidence="1">Membrane</location>
    </subcellularLocation>
</comment>
<dbReference type="GO" id="GO:0030897">
    <property type="term" value="C:HOPS complex"/>
    <property type="evidence" value="ECO:0007669"/>
    <property type="project" value="TreeGrafter"/>
</dbReference>
<dbReference type="RefSeq" id="XP_014145744.1">
    <property type="nucleotide sequence ID" value="XM_014290269.1"/>
</dbReference>
<accession>A0A0L0F554</accession>
<organism evidence="6 7">
    <name type="scientific">Sphaeroforma arctica JP610</name>
    <dbReference type="NCBI Taxonomy" id="667725"/>
    <lineage>
        <taxon>Eukaryota</taxon>
        <taxon>Ichthyosporea</taxon>
        <taxon>Ichthyophonida</taxon>
        <taxon>Sphaeroforma</taxon>
    </lineage>
</organism>
<gene>
    <name evidence="6" type="ORF">SARC_15615</name>
</gene>
<dbReference type="eggNOG" id="KOG2114">
    <property type="taxonomic scope" value="Eukaryota"/>
</dbReference>
<dbReference type="PANTHER" id="PTHR23323:SF24">
    <property type="entry name" value="VACUOLAR PROTEIN SORTING-ASSOCIATED PROTEIN 11 HOMOLOG"/>
    <property type="match status" value="1"/>
</dbReference>
<evidence type="ECO:0000313" key="6">
    <source>
        <dbReference type="EMBL" id="KNC71842.1"/>
    </source>
</evidence>
<keyword evidence="5" id="KW-0472">Membrane</keyword>
<evidence type="ECO:0000256" key="4">
    <source>
        <dbReference type="ARBA" id="ARBA00022833"/>
    </source>
</evidence>
<keyword evidence="3" id="KW-0863">Zinc-finger</keyword>
<keyword evidence="7" id="KW-1185">Reference proteome</keyword>
<evidence type="ECO:0000256" key="1">
    <source>
        <dbReference type="ARBA" id="ARBA00004370"/>
    </source>
</evidence>
<dbReference type="GO" id="GO:0007032">
    <property type="term" value="P:endosome organization"/>
    <property type="evidence" value="ECO:0007669"/>
    <property type="project" value="TreeGrafter"/>
</dbReference>
<dbReference type="OrthoDB" id="26184at2759"/>
<dbReference type="Proteomes" id="UP000054560">
    <property type="component" value="Unassembled WGS sequence"/>
</dbReference>
<sequence length="99" mass="11587">VLLLTKDGRFIRLTEKDTQTKLEILFKKNLYPLAINLAVSAHQAEDQIMDIHREYGDHLYNKGDFDGGIEQYVRTIGHLEPSYVIRKVCRTIVFFFRDS</sequence>
<evidence type="ECO:0000256" key="5">
    <source>
        <dbReference type="ARBA" id="ARBA00023136"/>
    </source>
</evidence>
<dbReference type="GO" id="GO:0007033">
    <property type="term" value="P:vacuole organization"/>
    <property type="evidence" value="ECO:0007669"/>
    <property type="project" value="TreeGrafter"/>
</dbReference>